<evidence type="ECO:0000256" key="1">
    <source>
        <dbReference type="ARBA" id="ARBA00010676"/>
    </source>
</evidence>
<dbReference type="InterPro" id="IPR045266">
    <property type="entry name" value="DOH_DOMON"/>
</dbReference>
<feature type="domain" description="DOMON" evidence="5">
    <location>
        <begin position="40"/>
        <end position="156"/>
    </location>
</feature>
<evidence type="ECO:0000256" key="2">
    <source>
        <dbReference type="ARBA" id="ARBA00023157"/>
    </source>
</evidence>
<dbReference type="InterPro" id="IPR000945">
    <property type="entry name" value="DBH-like"/>
</dbReference>
<dbReference type="InterPro" id="IPR000323">
    <property type="entry name" value="Cu2_ascorb_mOase_N"/>
</dbReference>
<evidence type="ECO:0000313" key="6">
    <source>
        <dbReference type="EMBL" id="KAJ3212907.1"/>
    </source>
</evidence>
<organism evidence="6 7">
    <name type="scientific">Clydaea vesicula</name>
    <dbReference type="NCBI Taxonomy" id="447962"/>
    <lineage>
        <taxon>Eukaryota</taxon>
        <taxon>Fungi</taxon>
        <taxon>Fungi incertae sedis</taxon>
        <taxon>Chytridiomycota</taxon>
        <taxon>Chytridiomycota incertae sedis</taxon>
        <taxon>Chytridiomycetes</taxon>
        <taxon>Lobulomycetales</taxon>
        <taxon>Lobulomycetaceae</taxon>
        <taxon>Clydaea</taxon>
    </lineage>
</organism>
<comment type="similarity">
    <text evidence="1">Belongs to the copper type II ascorbate-dependent monooxygenase family.</text>
</comment>
<dbReference type="Gene3D" id="2.60.120.310">
    <property type="entry name" value="Copper type II, ascorbate-dependent monooxygenase, N-terminal domain"/>
    <property type="match status" value="1"/>
</dbReference>
<keyword evidence="7" id="KW-1185">Reference proteome</keyword>
<dbReference type="InterPro" id="IPR008977">
    <property type="entry name" value="PHM/PNGase_F_dom_sf"/>
</dbReference>
<dbReference type="SMART" id="SM00664">
    <property type="entry name" value="DoH"/>
    <property type="match status" value="1"/>
</dbReference>
<dbReference type="PANTHER" id="PTHR10157:SF23">
    <property type="entry name" value="MOXD1 HOMOLOG 1"/>
    <property type="match status" value="1"/>
</dbReference>
<sequence>MKQILYFIILFTAITSSVQNIKFQPDFFEHHEILITPSKKEINLHWKVNAIDEIIEFGISAHVNGWLALGLSDSGGMTGADIFLGRKVNGEFLLEDRFALETGYPKLDKSQDLNLISSFHENGELNFHFTRKLKTCDTEDSVIRLDIPLWFIFAFGEGDFGKHLPGNNAQKLIDLSGKYFEKELIGENLKEETFNLPLIAPKIELLPFDTVEDYVIKSPLVHHFVGYLCDAPPKDLKEGESKCNILGKNSVINFDNKCSKFYLVWAKGGTKRMYPSIAGKPIGKGELNTKYLVMETHYANPELLSGMVDEGSGFNLTVTKQLREKDVGMFTLGVDTEFIAIPPKSKESTLVSDCGEKCMNKIDAGFPESGLNVIAMLLHMHRRGIKMETRQIRNGIELPLLANINYFDFNYQSYSFASIEQENIKRGDRLITKCTWNTAADNEIVRGGSSSEEEMCFNFIEYYPAMSLSSCFQNGKIDDPKLEPYQDKLYCRIKNKRNIFNLTKEADFPIFEEKKPDTCLKIDQADKNLSFNIQ</sequence>
<feature type="chain" id="PRO_5041906437" description="DOMON domain-containing protein" evidence="4">
    <location>
        <begin position="21"/>
        <end position="534"/>
    </location>
</feature>
<dbReference type="EMBL" id="JADGJW010000759">
    <property type="protein sequence ID" value="KAJ3212907.1"/>
    <property type="molecule type" value="Genomic_DNA"/>
</dbReference>
<evidence type="ECO:0000256" key="3">
    <source>
        <dbReference type="ARBA" id="ARBA00023180"/>
    </source>
</evidence>
<dbReference type="Proteomes" id="UP001211065">
    <property type="component" value="Unassembled WGS sequence"/>
</dbReference>
<dbReference type="CDD" id="cd09631">
    <property type="entry name" value="DOMON_DOH"/>
    <property type="match status" value="1"/>
</dbReference>
<dbReference type="AlphaFoldDB" id="A0AAD5TWA3"/>
<dbReference type="InterPro" id="IPR036939">
    <property type="entry name" value="Cu2_ascorb_mOase_N_sf"/>
</dbReference>
<dbReference type="Pfam" id="PF01082">
    <property type="entry name" value="Cu2_monooxygen"/>
    <property type="match status" value="1"/>
</dbReference>
<dbReference type="Pfam" id="PF03351">
    <property type="entry name" value="DOMON"/>
    <property type="match status" value="1"/>
</dbReference>
<evidence type="ECO:0000259" key="5">
    <source>
        <dbReference type="PROSITE" id="PS50836"/>
    </source>
</evidence>
<dbReference type="Pfam" id="PF03712">
    <property type="entry name" value="Cu2_monoox_C"/>
    <property type="match status" value="1"/>
</dbReference>
<dbReference type="GO" id="GO:0005507">
    <property type="term" value="F:copper ion binding"/>
    <property type="evidence" value="ECO:0007669"/>
    <property type="project" value="InterPro"/>
</dbReference>
<reference evidence="6" key="1">
    <citation type="submission" date="2020-05" db="EMBL/GenBank/DDBJ databases">
        <title>Phylogenomic resolution of chytrid fungi.</title>
        <authorList>
            <person name="Stajich J.E."/>
            <person name="Amses K."/>
            <person name="Simmons R."/>
            <person name="Seto K."/>
            <person name="Myers J."/>
            <person name="Bonds A."/>
            <person name="Quandt C.A."/>
            <person name="Barry K."/>
            <person name="Liu P."/>
            <person name="Grigoriev I."/>
            <person name="Longcore J.E."/>
            <person name="James T.Y."/>
        </authorList>
    </citation>
    <scope>NUCLEOTIDE SEQUENCE</scope>
    <source>
        <strain evidence="6">JEL0476</strain>
    </source>
</reference>
<dbReference type="PROSITE" id="PS50836">
    <property type="entry name" value="DOMON"/>
    <property type="match status" value="1"/>
</dbReference>
<gene>
    <name evidence="6" type="ORF">HK099_007631</name>
</gene>
<name>A0AAD5TWA3_9FUNG</name>
<dbReference type="GO" id="GO:0004500">
    <property type="term" value="F:dopamine beta-monooxygenase activity"/>
    <property type="evidence" value="ECO:0007669"/>
    <property type="project" value="InterPro"/>
</dbReference>
<evidence type="ECO:0000313" key="7">
    <source>
        <dbReference type="Proteomes" id="UP001211065"/>
    </source>
</evidence>
<proteinExistence type="inferred from homology"/>
<dbReference type="Gene3D" id="2.60.120.230">
    <property type="match status" value="1"/>
</dbReference>
<accession>A0AAD5TWA3</accession>
<evidence type="ECO:0000256" key="4">
    <source>
        <dbReference type="SAM" id="SignalP"/>
    </source>
</evidence>
<dbReference type="PANTHER" id="PTHR10157">
    <property type="entry name" value="DOPAMINE BETA HYDROXYLASE RELATED"/>
    <property type="match status" value="1"/>
</dbReference>
<comment type="caution">
    <text evidence="6">The sequence shown here is derived from an EMBL/GenBank/DDBJ whole genome shotgun (WGS) entry which is preliminary data.</text>
</comment>
<keyword evidence="2" id="KW-1015">Disulfide bond</keyword>
<dbReference type="InterPro" id="IPR005018">
    <property type="entry name" value="DOMON_domain"/>
</dbReference>
<feature type="signal peptide" evidence="4">
    <location>
        <begin position="1"/>
        <end position="20"/>
    </location>
</feature>
<keyword evidence="3" id="KW-0325">Glycoprotein</keyword>
<dbReference type="SUPFAM" id="SSF49742">
    <property type="entry name" value="PHM/PNGase F"/>
    <property type="match status" value="2"/>
</dbReference>
<dbReference type="InterPro" id="IPR014784">
    <property type="entry name" value="Cu2_ascorb_mOase-like_C"/>
</dbReference>
<keyword evidence="4" id="KW-0732">Signal</keyword>
<feature type="non-terminal residue" evidence="6">
    <location>
        <position position="1"/>
    </location>
</feature>
<protein>
    <recommendedName>
        <fullName evidence="5">DOMON domain-containing protein</fullName>
    </recommendedName>
</protein>
<dbReference type="InterPro" id="IPR024548">
    <property type="entry name" value="Cu2_monoox_C"/>
</dbReference>
<dbReference type="FunFam" id="2.60.120.230:FF:000001">
    <property type="entry name" value="Monooxygenase, DBH-like 1"/>
    <property type="match status" value="1"/>
</dbReference>